<protein>
    <submittedName>
        <fullName evidence="2">Uncharacterized protein</fullName>
    </submittedName>
</protein>
<evidence type="ECO:0000313" key="2">
    <source>
        <dbReference type="EMBL" id="CAB4196152.1"/>
    </source>
</evidence>
<reference evidence="2" key="1">
    <citation type="submission" date="2020-05" db="EMBL/GenBank/DDBJ databases">
        <authorList>
            <person name="Chiriac C."/>
            <person name="Salcher M."/>
            <person name="Ghai R."/>
            <person name="Kavagutti S V."/>
        </authorList>
    </citation>
    <scope>NUCLEOTIDE SEQUENCE</scope>
</reference>
<proteinExistence type="predicted"/>
<sequence length="77" mass="8205">MPNHLPPRPEPALSDDQLAEAKRLYLVERLSTYRVAARLGLGQEAVRTGLLRAGVVLRFGAAAQTATVAPVVKVGAE</sequence>
<organism evidence="2">
    <name type="scientific">uncultured Caudovirales phage</name>
    <dbReference type="NCBI Taxonomy" id="2100421"/>
    <lineage>
        <taxon>Viruses</taxon>
        <taxon>Duplodnaviria</taxon>
        <taxon>Heunggongvirae</taxon>
        <taxon>Uroviricota</taxon>
        <taxon>Caudoviricetes</taxon>
        <taxon>Peduoviridae</taxon>
        <taxon>Maltschvirus</taxon>
        <taxon>Maltschvirus maltsch</taxon>
    </lineage>
</organism>
<dbReference type="EMBL" id="LR797513">
    <property type="protein sequence ID" value="CAB4222278.1"/>
    <property type="molecule type" value="Genomic_DNA"/>
</dbReference>
<gene>
    <name evidence="2" type="ORF">UFOVP1293_82</name>
    <name evidence="3" type="ORF">UFOVP1644_5</name>
    <name evidence="1" type="ORF">UFOVP860_29</name>
</gene>
<evidence type="ECO:0000313" key="3">
    <source>
        <dbReference type="EMBL" id="CAB4222278.1"/>
    </source>
</evidence>
<dbReference type="EMBL" id="LR796812">
    <property type="protein sequence ID" value="CAB4167566.1"/>
    <property type="molecule type" value="Genomic_DNA"/>
</dbReference>
<evidence type="ECO:0000313" key="1">
    <source>
        <dbReference type="EMBL" id="CAB4167566.1"/>
    </source>
</evidence>
<accession>A0A6J5RJI7</accession>
<name>A0A6J5RJI7_9CAUD</name>
<dbReference type="EMBL" id="LR797244">
    <property type="protein sequence ID" value="CAB4196152.1"/>
    <property type="molecule type" value="Genomic_DNA"/>
</dbReference>